<dbReference type="EMBL" id="JTDL01000104">
    <property type="protein sequence ID" value="KHL03112.1"/>
    <property type="molecule type" value="Genomic_DNA"/>
</dbReference>
<name>A0A0B2AHS0_9MICC</name>
<dbReference type="RefSeq" id="WP_043123048.1">
    <property type="nucleotide sequence ID" value="NZ_JTDL01000104.1"/>
</dbReference>
<dbReference type="AlphaFoldDB" id="A0A0B2AHS0"/>
<evidence type="ECO:0008006" key="4">
    <source>
        <dbReference type="Google" id="ProtNLM"/>
    </source>
</evidence>
<gene>
    <name evidence="2" type="ORF">LK10_10020</name>
</gene>
<dbReference type="Proteomes" id="UP000030982">
    <property type="component" value="Unassembled WGS sequence"/>
</dbReference>
<organism evidence="2 3">
    <name type="scientific">Sinomonas humi</name>
    <dbReference type="NCBI Taxonomy" id="1338436"/>
    <lineage>
        <taxon>Bacteria</taxon>
        <taxon>Bacillati</taxon>
        <taxon>Actinomycetota</taxon>
        <taxon>Actinomycetes</taxon>
        <taxon>Micrococcales</taxon>
        <taxon>Micrococcaceae</taxon>
        <taxon>Sinomonas</taxon>
    </lineage>
</organism>
<comment type="caution">
    <text evidence="2">The sequence shown here is derived from an EMBL/GenBank/DDBJ whole genome shotgun (WGS) entry which is preliminary data.</text>
</comment>
<protein>
    <recommendedName>
        <fullName evidence="4">SPOR domain-containing protein</fullName>
    </recommendedName>
</protein>
<accession>A0A0B2AHS0</accession>
<proteinExistence type="predicted"/>
<sequence length="62" mass="7460">MTQYWYNVRTHQVEEDALSDWTQLLGPYETREEAERALEKVKERNRSWDPDDANGDGWSDRD</sequence>
<dbReference type="STRING" id="1338436.LK10_10020"/>
<evidence type="ECO:0000313" key="3">
    <source>
        <dbReference type="Proteomes" id="UP000030982"/>
    </source>
</evidence>
<keyword evidence="3" id="KW-1185">Reference proteome</keyword>
<feature type="compositionally biased region" description="Basic and acidic residues" evidence="1">
    <location>
        <begin position="36"/>
        <end position="49"/>
    </location>
</feature>
<evidence type="ECO:0000256" key="1">
    <source>
        <dbReference type="SAM" id="MobiDB-lite"/>
    </source>
</evidence>
<feature type="region of interest" description="Disordered" evidence="1">
    <location>
        <begin position="36"/>
        <end position="62"/>
    </location>
</feature>
<evidence type="ECO:0000313" key="2">
    <source>
        <dbReference type="EMBL" id="KHL03112.1"/>
    </source>
</evidence>
<reference evidence="2 3" key="1">
    <citation type="submission" date="2014-09" db="EMBL/GenBank/DDBJ databases">
        <title>Genome sequence of Sinomonas sp. MUSC 117.</title>
        <authorList>
            <person name="Lee L.-H."/>
        </authorList>
    </citation>
    <scope>NUCLEOTIDE SEQUENCE [LARGE SCALE GENOMIC DNA]</scope>
    <source>
        <strain evidence="2 3">MUSC 117</strain>
    </source>
</reference>
<dbReference type="OrthoDB" id="3268477at2"/>